<dbReference type="InterPro" id="IPR044852">
    <property type="entry name" value="WBP2-like"/>
</dbReference>
<dbReference type="GO" id="GO:0005634">
    <property type="term" value="C:nucleus"/>
    <property type="evidence" value="ECO:0007669"/>
    <property type="project" value="TreeGrafter"/>
</dbReference>
<evidence type="ECO:0000313" key="3">
    <source>
        <dbReference type="Proteomes" id="UP000799538"/>
    </source>
</evidence>
<proteinExistence type="predicted"/>
<dbReference type="GO" id="GO:0031490">
    <property type="term" value="F:chromatin DNA binding"/>
    <property type="evidence" value="ECO:0007669"/>
    <property type="project" value="TreeGrafter"/>
</dbReference>
<sequence length="293" mass="31614">MSIKQVHPVLAPDHPLTSVSWVMLPPSPSPSQPFLPLPGEQTVYASPTRTSFSVGTVGKFPAQQPFTVSSSMGVLYLTSKRVIYLPSSPTPQLQSFSSPLLNLQDSHVSAPWIGPNVWSAVVKPVQGGNLPNQPLEVKVTFKDGGAYDFQTRYERVRERVVQAVEMARERGQGLGTEGGVEQGRGRGPGVMEGVEVVLEDLPRYEEARQVPGAHVQVPAAGVQPAGELAQAAQANGTASGGNTTGVQSRDEQQIFTPPDEPPPGYDQVQREAIEDEFSRRLAQRLVISESESR</sequence>
<protein>
    <recommendedName>
        <fullName evidence="4">WW-domain-binding protein</fullName>
    </recommendedName>
</protein>
<dbReference type="Proteomes" id="UP000799538">
    <property type="component" value="Unassembled WGS sequence"/>
</dbReference>
<dbReference type="AlphaFoldDB" id="A0A6A6G4P9"/>
<accession>A0A6A6G4P9</accession>
<dbReference type="PANTHER" id="PTHR31606">
    <property type="entry name" value="WW DOMAIN BINDING PROTEIN 2, ISOFORM E"/>
    <property type="match status" value="1"/>
</dbReference>
<feature type="region of interest" description="Disordered" evidence="1">
    <location>
        <begin position="229"/>
        <end position="269"/>
    </location>
</feature>
<keyword evidence="3" id="KW-1185">Reference proteome</keyword>
<evidence type="ECO:0008006" key="4">
    <source>
        <dbReference type="Google" id="ProtNLM"/>
    </source>
</evidence>
<dbReference type="OrthoDB" id="1259151at2759"/>
<dbReference type="CDD" id="cd13214">
    <property type="entry name" value="PH-GRAM_WBP2"/>
    <property type="match status" value="1"/>
</dbReference>
<reference evidence="3" key="1">
    <citation type="journal article" date="2020" name="Stud. Mycol.">
        <title>101 Dothideomycetes genomes: A test case for predicting lifestyles and emergence of pathogens.</title>
        <authorList>
            <person name="Haridas S."/>
            <person name="Albert R."/>
            <person name="Binder M."/>
            <person name="Bloem J."/>
            <person name="LaButti K."/>
            <person name="Salamov A."/>
            <person name="Andreopoulos B."/>
            <person name="Baker S."/>
            <person name="Barry K."/>
            <person name="Bills G."/>
            <person name="Bluhm B."/>
            <person name="Cannon C."/>
            <person name="Castanera R."/>
            <person name="Culley D."/>
            <person name="Daum C."/>
            <person name="Ezra D."/>
            <person name="Gonzalez J."/>
            <person name="Henrissat B."/>
            <person name="Kuo A."/>
            <person name="Liang C."/>
            <person name="Lipzen A."/>
            <person name="Lutzoni F."/>
            <person name="Magnuson J."/>
            <person name="Mondo S."/>
            <person name="Nolan M."/>
            <person name="Ohm R."/>
            <person name="Pangilinan J."/>
            <person name="Park H.-J."/>
            <person name="Ramirez L."/>
            <person name="Alfaro M."/>
            <person name="Sun H."/>
            <person name="Tritt A."/>
            <person name="Yoshinaga Y."/>
            <person name="Zwiers L.-H."/>
            <person name="Turgeon B."/>
            <person name="Goodwin S."/>
            <person name="Spatafora J."/>
            <person name="Crous P."/>
            <person name="Grigoriev I."/>
        </authorList>
    </citation>
    <scope>NUCLEOTIDE SEQUENCE [LARGE SCALE GENOMIC DNA]</scope>
    <source>
        <strain evidence="3">CECT 20119</strain>
    </source>
</reference>
<evidence type="ECO:0000256" key="1">
    <source>
        <dbReference type="SAM" id="MobiDB-lite"/>
    </source>
</evidence>
<dbReference type="EMBL" id="ML992512">
    <property type="protein sequence ID" value="KAF2220731.1"/>
    <property type="molecule type" value="Genomic_DNA"/>
</dbReference>
<gene>
    <name evidence="2" type="ORF">BDZ85DRAFT_30329</name>
</gene>
<dbReference type="SUPFAM" id="SSF50729">
    <property type="entry name" value="PH domain-like"/>
    <property type="match status" value="1"/>
</dbReference>
<organism evidence="2 3">
    <name type="scientific">Elsinoe ampelina</name>
    <dbReference type="NCBI Taxonomy" id="302913"/>
    <lineage>
        <taxon>Eukaryota</taxon>
        <taxon>Fungi</taxon>
        <taxon>Dikarya</taxon>
        <taxon>Ascomycota</taxon>
        <taxon>Pezizomycotina</taxon>
        <taxon>Dothideomycetes</taxon>
        <taxon>Dothideomycetidae</taxon>
        <taxon>Myriangiales</taxon>
        <taxon>Elsinoaceae</taxon>
        <taxon>Elsinoe</taxon>
    </lineage>
</organism>
<evidence type="ECO:0000313" key="2">
    <source>
        <dbReference type="EMBL" id="KAF2220731.1"/>
    </source>
</evidence>
<dbReference type="GO" id="GO:0003713">
    <property type="term" value="F:transcription coactivator activity"/>
    <property type="evidence" value="ECO:0007669"/>
    <property type="project" value="InterPro"/>
</dbReference>
<dbReference type="PANTHER" id="PTHR31606:SF1">
    <property type="entry name" value="WW DOMAIN BINDING PROTEIN 2, ISOFORM E"/>
    <property type="match status" value="1"/>
</dbReference>
<name>A0A6A6G4P9_9PEZI</name>